<name>A0A7V2AW86_UNCEI</name>
<evidence type="ECO:0000313" key="1">
    <source>
        <dbReference type="EMBL" id="HER44428.1"/>
    </source>
</evidence>
<dbReference type="Gene3D" id="1.20.850.10">
    <property type="entry name" value="Hydroxylamine Oxidoreductase, Chain A, domain 2"/>
    <property type="match status" value="1"/>
</dbReference>
<dbReference type="EMBL" id="DSEC01000594">
    <property type="protein sequence ID" value="HER44428.1"/>
    <property type="molecule type" value="Genomic_DNA"/>
</dbReference>
<feature type="non-terminal residue" evidence="1">
    <location>
        <position position="1"/>
    </location>
</feature>
<proteinExistence type="predicted"/>
<accession>A0A7V2AW86</accession>
<organism evidence="1">
    <name type="scientific">Eiseniibacteriota bacterium</name>
    <dbReference type="NCBI Taxonomy" id="2212470"/>
    <lineage>
        <taxon>Bacteria</taxon>
        <taxon>Candidatus Eiseniibacteriota</taxon>
    </lineage>
</organism>
<reference evidence="1" key="1">
    <citation type="journal article" date="2020" name="mSystems">
        <title>Genome- and Community-Level Interaction Insights into Carbon Utilization and Element Cycling Functions of Hydrothermarchaeota in Hydrothermal Sediment.</title>
        <authorList>
            <person name="Zhou Z."/>
            <person name="Liu Y."/>
            <person name="Xu W."/>
            <person name="Pan J."/>
            <person name="Luo Z.H."/>
            <person name="Li M."/>
        </authorList>
    </citation>
    <scope>NUCLEOTIDE SEQUENCE [LARGE SCALE GENOMIC DNA]</scope>
    <source>
        <strain evidence="1">SpSt-1233</strain>
    </source>
</reference>
<dbReference type="SUPFAM" id="SSF48695">
    <property type="entry name" value="Multiheme cytochromes"/>
    <property type="match status" value="1"/>
</dbReference>
<dbReference type="Proteomes" id="UP000886069">
    <property type="component" value="Unassembled WGS sequence"/>
</dbReference>
<dbReference type="Pfam" id="PF13447">
    <property type="entry name" value="Multi-haem_cyto"/>
    <property type="match status" value="1"/>
</dbReference>
<protein>
    <submittedName>
        <fullName evidence="1">Hydroxylamine oxidoreductase</fullName>
    </submittedName>
</protein>
<sequence length="301" mass="34604">LIHGVNNEVERATGCFACHGTVVRFDGEGRPVPGTWPNVGVGRANPDGTLGSCTSCHTRHAFSVVEARKPEACDQCHLGPDHPQIEIYNESKHGTIYHAEGDAWSWRTDDMRWMAGRDYRAPTCASCHMSEAGDVAGTHDVTERLSWELQAPLTIRPENFAPFPAPLSWREEREKMEAVCMQCHSSGWTGSHFINLDRVIENYNENYYRPVQAMFARLHEAGVLSDDSYFDERLEWEFYEFWHHEGRRARMGAAMMAPDYAWWHGFYELKHRYGTFMEEAERSLRSGRDVRFDRIPGTLEE</sequence>
<dbReference type="AlphaFoldDB" id="A0A7V2AW86"/>
<dbReference type="InterPro" id="IPR036280">
    <property type="entry name" value="Multihaem_cyt_sf"/>
</dbReference>
<gene>
    <name evidence="1" type="ORF">ENO08_08215</name>
</gene>
<dbReference type="Gene3D" id="1.10.1130.10">
    <property type="entry name" value="Flavocytochrome C3, Chain A"/>
    <property type="match status" value="1"/>
</dbReference>
<comment type="caution">
    <text evidence="1">The sequence shown here is derived from an EMBL/GenBank/DDBJ whole genome shotgun (WGS) entry which is preliminary data.</text>
</comment>